<protein>
    <submittedName>
        <fullName evidence="1">Uncharacterized protein</fullName>
    </submittedName>
</protein>
<sequence>MEDIVSVAMLSRRLLLEEPEMAVQSVTDRDQIETYIALSIKNAFTRTLQEVETTADARNEHPLALLAEQTKNLLKKDDTMFLPILSQRHPQATVVSASLLHKLYGNKLKPFIDGAEHLTEDVVSVFPAADSLEQYVMALIMSVCEDATAESHSDSLVDFTSSVGGFFAMAAHWTVSSCHLFCHSPTLPLQLYFRFHPVPPNPLVSEIERTFTFVKSSTLSLGLDIKWWPNNCNHENLFTTLQLCVGCHCLNFHPNCHDPIPPQAG</sequence>
<evidence type="ECO:0000313" key="2">
    <source>
        <dbReference type="Proteomes" id="UP000306102"/>
    </source>
</evidence>
<accession>A0A4S4E377</accession>
<gene>
    <name evidence="1" type="ORF">TEA_004160</name>
</gene>
<name>A0A4S4E377_CAMSN</name>
<dbReference type="PANTHER" id="PTHR31280">
    <property type="entry name" value="PROTEIN UNC-13 HOMOLOG"/>
    <property type="match status" value="1"/>
</dbReference>
<keyword evidence="2" id="KW-1185">Reference proteome</keyword>
<reference evidence="1 2" key="1">
    <citation type="journal article" date="2018" name="Proc. Natl. Acad. Sci. U.S.A.">
        <title>Draft genome sequence of Camellia sinensis var. sinensis provides insights into the evolution of the tea genome and tea quality.</title>
        <authorList>
            <person name="Wei C."/>
            <person name="Yang H."/>
            <person name="Wang S."/>
            <person name="Zhao J."/>
            <person name="Liu C."/>
            <person name="Gao L."/>
            <person name="Xia E."/>
            <person name="Lu Y."/>
            <person name="Tai Y."/>
            <person name="She G."/>
            <person name="Sun J."/>
            <person name="Cao H."/>
            <person name="Tong W."/>
            <person name="Gao Q."/>
            <person name="Li Y."/>
            <person name="Deng W."/>
            <person name="Jiang X."/>
            <person name="Wang W."/>
            <person name="Chen Q."/>
            <person name="Zhang S."/>
            <person name="Li H."/>
            <person name="Wu J."/>
            <person name="Wang P."/>
            <person name="Li P."/>
            <person name="Shi C."/>
            <person name="Zheng F."/>
            <person name="Jian J."/>
            <person name="Huang B."/>
            <person name="Shan D."/>
            <person name="Shi M."/>
            <person name="Fang C."/>
            <person name="Yue Y."/>
            <person name="Li F."/>
            <person name="Li D."/>
            <person name="Wei S."/>
            <person name="Han B."/>
            <person name="Jiang C."/>
            <person name="Yin Y."/>
            <person name="Xia T."/>
            <person name="Zhang Z."/>
            <person name="Bennetzen J.L."/>
            <person name="Zhao S."/>
            <person name="Wan X."/>
        </authorList>
    </citation>
    <scope>NUCLEOTIDE SEQUENCE [LARGE SCALE GENOMIC DNA]</scope>
    <source>
        <strain evidence="2">cv. Shuchazao</strain>
        <tissue evidence="1">Leaf</tissue>
    </source>
</reference>
<dbReference type="STRING" id="542762.A0A4S4E377"/>
<dbReference type="EMBL" id="SDRB02007925">
    <property type="protein sequence ID" value="THG10352.1"/>
    <property type="molecule type" value="Genomic_DNA"/>
</dbReference>
<dbReference type="InterPro" id="IPR008528">
    <property type="entry name" value="unc-13_homologue"/>
</dbReference>
<organism evidence="1 2">
    <name type="scientific">Camellia sinensis var. sinensis</name>
    <name type="common">China tea</name>
    <dbReference type="NCBI Taxonomy" id="542762"/>
    <lineage>
        <taxon>Eukaryota</taxon>
        <taxon>Viridiplantae</taxon>
        <taxon>Streptophyta</taxon>
        <taxon>Embryophyta</taxon>
        <taxon>Tracheophyta</taxon>
        <taxon>Spermatophyta</taxon>
        <taxon>Magnoliopsida</taxon>
        <taxon>eudicotyledons</taxon>
        <taxon>Gunneridae</taxon>
        <taxon>Pentapetalae</taxon>
        <taxon>asterids</taxon>
        <taxon>Ericales</taxon>
        <taxon>Theaceae</taxon>
        <taxon>Camellia</taxon>
    </lineage>
</organism>
<dbReference type="PANTHER" id="PTHR31280:SF2">
    <property type="entry name" value="PROTEIN UNC-13 HOMOLOG"/>
    <property type="match status" value="1"/>
</dbReference>
<comment type="caution">
    <text evidence="1">The sequence shown here is derived from an EMBL/GenBank/DDBJ whole genome shotgun (WGS) entry which is preliminary data.</text>
</comment>
<dbReference type="AlphaFoldDB" id="A0A4S4E377"/>
<evidence type="ECO:0000313" key="1">
    <source>
        <dbReference type="EMBL" id="THG10352.1"/>
    </source>
</evidence>
<dbReference type="Proteomes" id="UP000306102">
    <property type="component" value="Unassembled WGS sequence"/>
</dbReference>
<proteinExistence type="predicted"/>